<feature type="transmembrane region" description="Helical" evidence="2">
    <location>
        <begin position="888"/>
        <end position="908"/>
    </location>
</feature>
<comment type="caution">
    <text evidence="3">The sequence shown here is derived from an EMBL/GenBank/DDBJ whole genome shotgun (WGS) entry which is preliminary data.</text>
</comment>
<feature type="transmembrane region" description="Helical" evidence="2">
    <location>
        <begin position="359"/>
        <end position="378"/>
    </location>
</feature>
<feature type="transmembrane region" description="Helical" evidence="2">
    <location>
        <begin position="862"/>
        <end position="881"/>
    </location>
</feature>
<feature type="transmembrane region" description="Helical" evidence="2">
    <location>
        <begin position="985"/>
        <end position="1017"/>
    </location>
</feature>
<feature type="transmembrane region" description="Helical" evidence="2">
    <location>
        <begin position="432"/>
        <end position="450"/>
    </location>
</feature>
<feature type="region of interest" description="Disordered" evidence="1">
    <location>
        <begin position="1027"/>
        <end position="1051"/>
    </location>
</feature>
<name>A0AAV3U8N6_9ALTE</name>
<dbReference type="GO" id="GO:0005886">
    <property type="term" value="C:plasma membrane"/>
    <property type="evidence" value="ECO:0007669"/>
    <property type="project" value="TreeGrafter"/>
</dbReference>
<dbReference type="EMBL" id="BAABLX010000075">
    <property type="protein sequence ID" value="GAA4957939.1"/>
    <property type="molecule type" value="Genomic_DNA"/>
</dbReference>
<feature type="transmembrane region" description="Helical" evidence="2">
    <location>
        <begin position="960"/>
        <end position="979"/>
    </location>
</feature>
<evidence type="ECO:0000313" key="4">
    <source>
        <dbReference type="Proteomes" id="UP001409585"/>
    </source>
</evidence>
<feature type="transmembrane region" description="Helical" evidence="2">
    <location>
        <begin position="530"/>
        <end position="549"/>
    </location>
</feature>
<evidence type="ECO:0000313" key="3">
    <source>
        <dbReference type="EMBL" id="GAA4957939.1"/>
    </source>
</evidence>
<protein>
    <submittedName>
        <fullName evidence="3">Efflux RND transporter permease subunit</fullName>
    </submittedName>
</protein>
<feature type="transmembrane region" description="Helical" evidence="2">
    <location>
        <begin position="914"/>
        <end position="939"/>
    </location>
</feature>
<evidence type="ECO:0000256" key="2">
    <source>
        <dbReference type="SAM" id="Phobius"/>
    </source>
</evidence>
<dbReference type="Gene3D" id="3.30.70.1430">
    <property type="entry name" value="Multidrug efflux transporter AcrB pore domain"/>
    <property type="match status" value="2"/>
</dbReference>
<dbReference type="AlphaFoldDB" id="A0AAV3U8N6"/>
<proteinExistence type="predicted"/>
<dbReference type="Gene3D" id="3.30.70.1320">
    <property type="entry name" value="Multidrug efflux transporter AcrB pore domain like"/>
    <property type="match status" value="1"/>
</dbReference>
<dbReference type="PANTHER" id="PTHR32063">
    <property type="match status" value="1"/>
</dbReference>
<organism evidence="3 4">
    <name type="scientific">Halioxenophilus aromaticivorans</name>
    <dbReference type="NCBI Taxonomy" id="1306992"/>
    <lineage>
        <taxon>Bacteria</taxon>
        <taxon>Pseudomonadati</taxon>
        <taxon>Pseudomonadota</taxon>
        <taxon>Gammaproteobacteria</taxon>
        <taxon>Alteromonadales</taxon>
        <taxon>Alteromonadaceae</taxon>
        <taxon>Halioxenophilus</taxon>
    </lineage>
</organism>
<dbReference type="RefSeq" id="WP_345427213.1">
    <property type="nucleotide sequence ID" value="NZ_AP031496.1"/>
</dbReference>
<dbReference type="SUPFAM" id="SSF82866">
    <property type="entry name" value="Multidrug efflux transporter AcrB transmembrane domain"/>
    <property type="match status" value="2"/>
</dbReference>
<dbReference type="Gene3D" id="3.30.70.1440">
    <property type="entry name" value="Multidrug efflux transporter AcrB pore domain"/>
    <property type="match status" value="1"/>
</dbReference>
<keyword evidence="2" id="KW-0472">Membrane</keyword>
<dbReference type="SUPFAM" id="SSF82714">
    <property type="entry name" value="Multidrug efflux transporter AcrB TolC docking domain, DN and DC subdomains"/>
    <property type="match status" value="2"/>
</dbReference>
<reference evidence="4" key="1">
    <citation type="journal article" date="2019" name="Int. J. Syst. Evol. Microbiol.">
        <title>The Global Catalogue of Microorganisms (GCM) 10K type strain sequencing project: providing services to taxonomists for standard genome sequencing and annotation.</title>
        <authorList>
            <consortium name="The Broad Institute Genomics Platform"/>
            <consortium name="The Broad Institute Genome Sequencing Center for Infectious Disease"/>
            <person name="Wu L."/>
            <person name="Ma J."/>
        </authorList>
    </citation>
    <scope>NUCLEOTIDE SEQUENCE [LARGE SCALE GENOMIC DNA]</scope>
    <source>
        <strain evidence="4">JCM 19134</strain>
    </source>
</reference>
<feature type="transmembrane region" description="Helical" evidence="2">
    <location>
        <begin position="390"/>
        <end position="411"/>
    </location>
</feature>
<feature type="compositionally biased region" description="Polar residues" evidence="1">
    <location>
        <begin position="1035"/>
        <end position="1045"/>
    </location>
</feature>
<dbReference type="Pfam" id="PF00873">
    <property type="entry name" value="ACR_tran"/>
    <property type="match status" value="1"/>
</dbReference>
<feature type="transmembrane region" description="Helical" evidence="2">
    <location>
        <begin position="462"/>
        <end position="483"/>
    </location>
</feature>
<accession>A0AAV3U8N6</accession>
<sequence>MNKSSGIVAFFCRHAIASKTLMLGFILGGLLGALALRQEVFPPFAPARVDITIPVRGGSAAEIEQLILLSIEQAISEIPEVSRITARAYSNYARIQIELAEGEDPDAMLTVIKSRVDGIASFPDYMEEPLYSIPQTTGPLLRVEISSDIDPLVLYQQAVTLRRELSLLSAVSAVEIDQAPELEVAVLLKPLVQQRYNLDFVQVAEAIRGQSTRLNAGSIESDNGRILVRGGNWSVVAQDFLKIPIKTLATGEQILLDEIAEVVIQPTRQYNFPTLNGAPSFTLEVRRNVYIPLQKASDQVHQFIERTQTKYGDNVKLSIWMDDSKEFKSRVGLLIKNGMLGFIIICFFMALFVNLRVAFWTAVGVPISMLGALGILYFSGLDISLNAITLFGFLTAIGLIVDDAIVIGESIHDCTQRLGQTLDNVVDGAQRVAFPTTFGALTSIAAFFPLTLTDGKMGSQMAGIGLIVILCLVASIIESKLILPRHLNGRSRLDQQGGFLSGLQNRNNRRLAQFSHGPYRKGLTYALNHPWWVIAGAVVCLAISVILLGSRVIPLVTLPNLADYEIEGEFDLDPNLTRDQRQWVMNRVEASLLSTNRVIEQKYPDMLRMLANYAIRADTTQLFVDIELDITQTLPLDAHQVAAIWRTQLPNLPEILATNIATGPNGDEQIEIQLSGEDLTQLHQVAQLVKSHLQGINGVVDVRDSQMSQSQDVIVKLNKLGWTLGLTEMGLLNQVRNHVYGFEAQRVQVGEEERRVMLRSSASYLSSIDELHELPIVLSSGEAISLRQVADIEYSMSDSFIQRVDGQRTVVVYANTLDGVSAESVAESVVEEQLPKMIAAFPGVSYGLEGAAKEANKSVQSLTYGGVFAGFFMLVLLAIPLRSYRLTFVILGILPMSFVGAVVGHLIVPVEFSLISMFGVIALMGVMVNNGLLLVDAYLAEVARGVPKREALIKGCISRLRPIMLTAVTTFAGLMPLLWETNPEALWLIPIAVSLGIGILVATVLTLVLLPSVLMLVPLHPLHNRQSESEEITRDSTIPSPTSGYVQRRAS</sequence>
<feature type="transmembrane region" description="Helical" evidence="2">
    <location>
        <begin position="333"/>
        <end position="352"/>
    </location>
</feature>
<dbReference type="Proteomes" id="UP001409585">
    <property type="component" value="Unassembled WGS sequence"/>
</dbReference>
<keyword evidence="2" id="KW-1133">Transmembrane helix</keyword>
<keyword evidence="4" id="KW-1185">Reference proteome</keyword>
<dbReference type="GO" id="GO:0042910">
    <property type="term" value="F:xenobiotic transmembrane transporter activity"/>
    <property type="evidence" value="ECO:0007669"/>
    <property type="project" value="TreeGrafter"/>
</dbReference>
<gene>
    <name evidence="3" type="ORF">GCM10025791_43150</name>
</gene>
<dbReference type="Gene3D" id="3.30.2090.10">
    <property type="entry name" value="Multidrug efflux transporter AcrB TolC docking domain, DN and DC subdomains"/>
    <property type="match status" value="2"/>
</dbReference>
<dbReference type="PANTHER" id="PTHR32063:SF33">
    <property type="entry name" value="RND SUPERFAMILY EFFLUX PUMP PERMEASE COMPONENT"/>
    <property type="match status" value="1"/>
</dbReference>
<dbReference type="SUPFAM" id="SSF82693">
    <property type="entry name" value="Multidrug efflux transporter AcrB pore domain, PN1, PN2, PC1 and PC2 subdomains"/>
    <property type="match status" value="1"/>
</dbReference>
<dbReference type="InterPro" id="IPR027463">
    <property type="entry name" value="AcrB_DN_DC_subdom"/>
</dbReference>
<dbReference type="Gene3D" id="1.20.1640.10">
    <property type="entry name" value="Multidrug efflux transporter AcrB transmembrane domain"/>
    <property type="match status" value="2"/>
</dbReference>
<dbReference type="PRINTS" id="PR00702">
    <property type="entry name" value="ACRIFLAVINRP"/>
</dbReference>
<evidence type="ECO:0000256" key="1">
    <source>
        <dbReference type="SAM" id="MobiDB-lite"/>
    </source>
</evidence>
<dbReference type="InterPro" id="IPR001036">
    <property type="entry name" value="Acrflvin-R"/>
</dbReference>
<keyword evidence="2" id="KW-0812">Transmembrane</keyword>